<reference evidence="2 3" key="1">
    <citation type="submission" date="2021-06" db="EMBL/GenBank/DDBJ databases">
        <authorList>
            <person name="Sun Q."/>
            <person name="Li D."/>
        </authorList>
    </citation>
    <scope>NUCLEOTIDE SEQUENCE [LARGE SCALE GENOMIC DNA]</scope>
    <source>
        <strain evidence="2 3">MSJ-40</strain>
    </source>
</reference>
<feature type="transmembrane region" description="Helical" evidence="1">
    <location>
        <begin position="114"/>
        <end position="134"/>
    </location>
</feature>
<dbReference type="EMBL" id="JAHLPM010000007">
    <property type="protein sequence ID" value="MBU5438225.1"/>
    <property type="molecule type" value="Genomic_DNA"/>
</dbReference>
<dbReference type="RefSeq" id="WP_216519157.1">
    <property type="nucleotide sequence ID" value="NZ_JAHLPM010000007.1"/>
</dbReference>
<protein>
    <submittedName>
        <fullName evidence="2">Stage V sporulation protein AB</fullName>
    </submittedName>
</protein>
<organism evidence="2 3">
    <name type="scientific">Tissierella simiarum</name>
    <dbReference type="NCBI Taxonomy" id="2841534"/>
    <lineage>
        <taxon>Bacteria</taxon>
        <taxon>Bacillati</taxon>
        <taxon>Bacillota</taxon>
        <taxon>Tissierellia</taxon>
        <taxon>Tissierellales</taxon>
        <taxon>Tissierellaceae</taxon>
        <taxon>Tissierella</taxon>
    </lineage>
</organism>
<feature type="transmembrane region" description="Helical" evidence="1">
    <location>
        <begin position="74"/>
        <end position="94"/>
    </location>
</feature>
<keyword evidence="1" id="KW-1133">Transmembrane helix</keyword>
<evidence type="ECO:0000256" key="1">
    <source>
        <dbReference type="SAM" id="Phobius"/>
    </source>
</evidence>
<evidence type="ECO:0000313" key="3">
    <source>
        <dbReference type="Proteomes" id="UP000749471"/>
    </source>
</evidence>
<name>A0ABS6E5M8_9FIRM</name>
<comment type="caution">
    <text evidence="2">The sequence shown here is derived from an EMBL/GenBank/DDBJ whole genome shotgun (WGS) entry which is preliminary data.</text>
</comment>
<accession>A0ABS6E5M8</accession>
<dbReference type="Proteomes" id="UP000749471">
    <property type="component" value="Unassembled WGS sequence"/>
</dbReference>
<keyword evidence="1" id="KW-0812">Transmembrane</keyword>
<feature type="transmembrane region" description="Helical" evidence="1">
    <location>
        <begin position="47"/>
        <end position="67"/>
    </location>
</feature>
<sequence>MTKNIFSIVVALGGGITVGSAAAAFITLLQIVPRLIQFTETEEYVKLYQYVTVSGFVLFSFLYFSNFHIGLNKIFVGLIGLVFGIFIGLFSSALAEVLNVVPVLSKKFKIKDRLKYVIGALILGKVTGSLYYWLIFKKH</sequence>
<gene>
    <name evidence="2" type="ORF">KQI42_09405</name>
</gene>
<evidence type="ECO:0000313" key="2">
    <source>
        <dbReference type="EMBL" id="MBU5438225.1"/>
    </source>
</evidence>
<dbReference type="InterPro" id="IPR020144">
    <property type="entry name" value="SpoVAB"/>
</dbReference>
<proteinExistence type="predicted"/>
<dbReference type="Pfam" id="PF13782">
    <property type="entry name" value="SpoVAB"/>
    <property type="match status" value="1"/>
</dbReference>
<keyword evidence="3" id="KW-1185">Reference proteome</keyword>
<keyword evidence="1" id="KW-0472">Membrane</keyword>